<protein>
    <submittedName>
        <fullName evidence="1">Uncharacterized protein</fullName>
    </submittedName>
</protein>
<reference evidence="1" key="2">
    <citation type="submission" date="2020-09" db="EMBL/GenBank/DDBJ databases">
        <authorList>
            <person name="Sun Q."/>
            <person name="Zhou Y."/>
        </authorList>
    </citation>
    <scope>NUCLEOTIDE SEQUENCE</scope>
    <source>
        <strain evidence="1">CGMCC 1.15178</strain>
    </source>
</reference>
<gene>
    <name evidence="1" type="ORF">GCM10010911_06270</name>
</gene>
<proteinExistence type="predicted"/>
<sequence>MKPEQHSFKRQLDEELDALRFTGHHKVRTRTHPRSWLERLRSIWNTELEIPLLPAGSAVLVLLAIAAVHEWQQSHTDENGTGNPQLIEAGGNTYWDDDYKKAVAMNETDRQD</sequence>
<comment type="caution">
    <text evidence="1">The sequence shown here is derived from an EMBL/GenBank/DDBJ whole genome shotgun (WGS) entry which is preliminary data.</text>
</comment>
<evidence type="ECO:0000313" key="2">
    <source>
        <dbReference type="Proteomes" id="UP000612456"/>
    </source>
</evidence>
<evidence type="ECO:0000313" key="1">
    <source>
        <dbReference type="EMBL" id="GGD51472.1"/>
    </source>
</evidence>
<dbReference type="EMBL" id="BMHP01000001">
    <property type="protein sequence ID" value="GGD51472.1"/>
    <property type="molecule type" value="Genomic_DNA"/>
</dbReference>
<organism evidence="1 2">
    <name type="scientific">Paenibacillus nasutitermitis</name>
    <dbReference type="NCBI Taxonomy" id="1652958"/>
    <lineage>
        <taxon>Bacteria</taxon>
        <taxon>Bacillati</taxon>
        <taxon>Bacillota</taxon>
        <taxon>Bacilli</taxon>
        <taxon>Bacillales</taxon>
        <taxon>Paenibacillaceae</taxon>
        <taxon>Paenibacillus</taxon>
    </lineage>
</organism>
<name>A0A916YNF3_9BACL</name>
<dbReference type="Proteomes" id="UP000612456">
    <property type="component" value="Unassembled WGS sequence"/>
</dbReference>
<reference evidence="1" key="1">
    <citation type="journal article" date="2014" name="Int. J. Syst. Evol. Microbiol.">
        <title>Complete genome sequence of Corynebacterium casei LMG S-19264T (=DSM 44701T), isolated from a smear-ripened cheese.</title>
        <authorList>
            <consortium name="US DOE Joint Genome Institute (JGI-PGF)"/>
            <person name="Walter F."/>
            <person name="Albersmeier A."/>
            <person name="Kalinowski J."/>
            <person name="Ruckert C."/>
        </authorList>
    </citation>
    <scope>NUCLEOTIDE SEQUENCE</scope>
    <source>
        <strain evidence="1">CGMCC 1.15178</strain>
    </source>
</reference>
<dbReference type="AlphaFoldDB" id="A0A916YNF3"/>
<keyword evidence="2" id="KW-1185">Reference proteome</keyword>
<dbReference type="RefSeq" id="WP_188989021.1">
    <property type="nucleotide sequence ID" value="NZ_BMHP01000001.1"/>
</dbReference>
<accession>A0A916YNF3</accession>